<evidence type="ECO:0000256" key="6">
    <source>
        <dbReference type="ARBA" id="ARBA00022692"/>
    </source>
</evidence>
<dbReference type="EMBL" id="PETJ01000006">
    <property type="protein sequence ID" value="PIV65310.1"/>
    <property type="molecule type" value="Genomic_DNA"/>
</dbReference>
<name>A0A2M7EC37_9BACT</name>
<proteinExistence type="inferred from homology"/>
<comment type="subcellular location">
    <subcellularLocation>
        <location evidence="1">Cell membrane</location>
        <topology evidence="1">Multi-pass membrane protein</topology>
    </subcellularLocation>
</comment>
<protein>
    <recommendedName>
        <fullName evidence="3">Protease PrsW</fullName>
    </recommendedName>
</protein>
<evidence type="ECO:0000256" key="2">
    <source>
        <dbReference type="ARBA" id="ARBA00009165"/>
    </source>
</evidence>
<evidence type="ECO:0000256" key="1">
    <source>
        <dbReference type="ARBA" id="ARBA00004651"/>
    </source>
</evidence>
<evidence type="ECO:0000256" key="7">
    <source>
        <dbReference type="ARBA" id="ARBA00022801"/>
    </source>
</evidence>
<evidence type="ECO:0000256" key="4">
    <source>
        <dbReference type="ARBA" id="ARBA00022475"/>
    </source>
</evidence>
<feature type="transmembrane region" description="Helical" evidence="10">
    <location>
        <begin position="37"/>
        <end position="54"/>
    </location>
</feature>
<evidence type="ECO:0000313" key="12">
    <source>
        <dbReference type="Proteomes" id="UP000230766"/>
    </source>
</evidence>
<keyword evidence="9 10" id="KW-0472">Membrane</keyword>
<dbReference type="PIRSF" id="PIRSF016933">
    <property type="entry name" value="PrsW"/>
    <property type="match status" value="1"/>
</dbReference>
<keyword evidence="8 10" id="KW-1133">Transmembrane helix</keyword>
<evidence type="ECO:0000256" key="3">
    <source>
        <dbReference type="ARBA" id="ARBA00018997"/>
    </source>
</evidence>
<accession>A0A2M7EC37</accession>
<feature type="transmembrane region" description="Helical" evidence="10">
    <location>
        <begin position="184"/>
        <end position="204"/>
    </location>
</feature>
<dbReference type="InterPro" id="IPR023596">
    <property type="entry name" value="Peptidase_PrsW_arch/bac"/>
</dbReference>
<keyword evidence="4" id="KW-1003">Cell membrane</keyword>
<dbReference type="Pfam" id="PF13367">
    <property type="entry name" value="PrsW-protease"/>
    <property type="match status" value="1"/>
</dbReference>
<feature type="transmembrane region" description="Helical" evidence="10">
    <location>
        <begin position="74"/>
        <end position="92"/>
    </location>
</feature>
<feature type="transmembrane region" description="Helical" evidence="10">
    <location>
        <begin position="210"/>
        <end position="230"/>
    </location>
</feature>
<dbReference type="AlphaFoldDB" id="A0A2M7EC37"/>
<keyword evidence="7" id="KW-0378">Hydrolase</keyword>
<feature type="transmembrane region" description="Helical" evidence="10">
    <location>
        <begin position="146"/>
        <end position="172"/>
    </location>
</feature>
<organism evidence="11 12">
    <name type="scientific">Candidatus Nealsonbacteria bacterium CG01_land_8_20_14_3_00_12</name>
    <dbReference type="NCBI Taxonomy" id="1974697"/>
    <lineage>
        <taxon>Bacteria</taxon>
        <taxon>Candidatus Nealsoniibacteriota</taxon>
    </lineage>
</organism>
<feature type="transmembrane region" description="Helical" evidence="10">
    <location>
        <begin position="113"/>
        <end position="134"/>
    </location>
</feature>
<dbReference type="GO" id="GO:0006508">
    <property type="term" value="P:proteolysis"/>
    <property type="evidence" value="ECO:0007669"/>
    <property type="project" value="UniProtKB-KW"/>
</dbReference>
<dbReference type="GO" id="GO:0008233">
    <property type="term" value="F:peptidase activity"/>
    <property type="evidence" value="ECO:0007669"/>
    <property type="project" value="UniProtKB-KW"/>
</dbReference>
<evidence type="ECO:0000256" key="8">
    <source>
        <dbReference type="ARBA" id="ARBA00022989"/>
    </source>
</evidence>
<dbReference type="PANTHER" id="PTHR36844">
    <property type="entry name" value="PROTEASE PRSW"/>
    <property type="match status" value="1"/>
</dbReference>
<dbReference type="InterPro" id="IPR026898">
    <property type="entry name" value="PrsW"/>
</dbReference>
<keyword evidence="6 10" id="KW-0812">Transmembrane</keyword>
<dbReference type="GO" id="GO:0005886">
    <property type="term" value="C:plasma membrane"/>
    <property type="evidence" value="ECO:0007669"/>
    <property type="project" value="UniProtKB-SubCell"/>
</dbReference>
<sequence>MANMSYLLYIFFGVLPSIIWLLFYLRRDVHPEPKSQVIKIFFYGALVTIPAFFLEKGVFATTTHPLFSDIFSPFLITIFNIFIGVALVEEILKYLVVKEKALRSAEFDEPIDALLYMIIAALGFAALENILILFRLGPEFLVKEAIYLSIFRFLGATFLHTLCSGTVGFFLALSFFETKKRFQLLSTGLGIATLLHGLYNFSIMEMEGNLKVLIPIIILIGLAIFVSLGFKRLKKMKSICKIE</sequence>
<gene>
    <name evidence="11" type="ORF">COS09_00175</name>
</gene>
<evidence type="ECO:0000256" key="9">
    <source>
        <dbReference type="ARBA" id="ARBA00023136"/>
    </source>
</evidence>
<dbReference type="PANTHER" id="PTHR36844:SF1">
    <property type="entry name" value="PROTEASE PRSW"/>
    <property type="match status" value="1"/>
</dbReference>
<reference evidence="12" key="1">
    <citation type="submission" date="2017-09" db="EMBL/GenBank/DDBJ databases">
        <title>Depth-based differentiation of microbial function through sediment-hosted aquifers and enrichment of novel symbionts in the deep terrestrial subsurface.</title>
        <authorList>
            <person name="Probst A.J."/>
            <person name="Ladd B."/>
            <person name="Jarett J.K."/>
            <person name="Geller-Mcgrath D.E."/>
            <person name="Sieber C.M.K."/>
            <person name="Emerson J.B."/>
            <person name="Anantharaman K."/>
            <person name="Thomas B.C."/>
            <person name="Malmstrom R."/>
            <person name="Stieglmeier M."/>
            <person name="Klingl A."/>
            <person name="Woyke T."/>
            <person name="Ryan C.M."/>
            <person name="Banfield J.F."/>
        </authorList>
    </citation>
    <scope>NUCLEOTIDE SEQUENCE [LARGE SCALE GENOMIC DNA]</scope>
</reference>
<keyword evidence="5" id="KW-0645">Protease</keyword>
<dbReference type="Proteomes" id="UP000230766">
    <property type="component" value="Unassembled WGS sequence"/>
</dbReference>
<evidence type="ECO:0000313" key="11">
    <source>
        <dbReference type="EMBL" id="PIV65310.1"/>
    </source>
</evidence>
<feature type="transmembrane region" description="Helical" evidence="10">
    <location>
        <begin position="6"/>
        <end position="25"/>
    </location>
</feature>
<comment type="similarity">
    <text evidence="2">Belongs to the protease PrsW family.</text>
</comment>
<evidence type="ECO:0000256" key="5">
    <source>
        <dbReference type="ARBA" id="ARBA00022670"/>
    </source>
</evidence>
<evidence type="ECO:0000256" key="10">
    <source>
        <dbReference type="SAM" id="Phobius"/>
    </source>
</evidence>
<comment type="caution">
    <text evidence="11">The sequence shown here is derived from an EMBL/GenBank/DDBJ whole genome shotgun (WGS) entry which is preliminary data.</text>
</comment>